<protein>
    <recommendedName>
        <fullName evidence="3">HTH cro/C1-type domain-containing protein</fullName>
    </recommendedName>
</protein>
<organism evidence="4 5">
    <name type="scientific">Agathobacter rectalis (strain ATCC 33656 / DSM 3377 / JCM 17463 / KCTC 5835 / VPI 0990)</name>
    <name type="common">Eubacterium rectale</name>
    <dbReference type="NCBI Taxonomy" id="515619"/>
    <lineage>
        <taxon>Bacteria</taxon>
        <taxon>Bacillati</taxon>
        <taxon>Bacillota</taxon>
        <taxon>Clostridia</taxon>
        <taxon>Lachnospirales</taxon>
        <taxon>Lachnospiraceae</taxon>
        <taxon>Agathobacter</taxon>
    </lineage>
</organism>
<dbReference type="Gene3D" id="1.10.260.40">
    <property type="entry name" value="lambda repressor-like DNA-binding domains"/>
    <property type="match status" value="1"/>
</dbReference>
<dbReference type="KEGG" id="ere:EUBREC_0738"/>
<dbReference type="SMART" id="SM00530">
    <property type="entry name" value="HTH_XRE"/>
    <property type="match status" value="1"/>
</dbReference>
<evidence type="ECO:0000259" key="3">
    <source>
        <dbReference type="PROSITE" id="PS50943"/>
    </source>
</evidence>
<dbReference type="Pfam" id="PF01381">
    <property type="entry name" value="HTH_3"/>
    <property type="match status" value="1"/>
</dbReference>
<feature type="domain" description="HTH cro/C1-type" evidence="3">
    <location>
        <begin position="15"/>
        <end position="69"/>
    </location>
</feature>
<evidence type="ECO:0000256" key="1">
    <source>
        <dbReference type="ARBA" id="ARBA00023125"/>
    </source>
</evidence>
<dbReference type="EMBL" id="CP001107">
    <property type="protein sequence ID" value="ACR74524.1"/>
    <property type="molecule type" value="Genomic_DNA"/>
</dbReference>
<evidence type="ECO:0000313" key="5">
    <source>
        <dbReference type="Proteomes" id="UP000001477"/>
    </source>
</evidence>
<dbReference type="Proteomes" id="UP000001477">
    <property type="component" value="Chromosome"/>
</dbReference>
<dbReference type="GO" id="GO:0003677">
    <property type="term" value="F:DNA binding"/>
    <property type="evidence" value="ECO:0007669"/>
    <property type="project" value="UniProtKB-KW"/>
</dbReference>
<dbReference type="PROSITE" id="PS50943">
    <property type="entry name" value="HTH_CROC1"/>
    <property type="match status" value="1"/>
</dbReference>
<dbReference type="STRING" id="515619.EUBREC_0738"/>
<gene>
    <name evidence="4" type="ordered locus">EUBREC_0738</name>
</gene>
<sequence>MYMYGGGNMDYIQRMRNLREDNDKTQQQIADYLGTSQTMYARYERGANELPIHHLLALCKYYNVSADYILGLSNIKQTSK</sequence>
<dbReference type="InterPro" id="IPR010982">
    <property type="entry name" value="Lambda_DNA-bd_dom_sf"/>
</dbReference>
<accession>C4ZEK8</accession>
<dbReference type="HOGENOM" id="CLU_066192_62_4_9"/>
<dbReference type="SUPFAM" id="SSF47413">
    <property type="entry name" value="lambda repressor-like DNA-binding domains"/>
    <property type="match status" value="1"/>
</dbReference>
<evidence type="ECO:0000313" key="4">
    <source>
        <dbReference type="EMBL" id="ACR74524.1"/>
    </source>
</evidence>
<feature type="coiled-coil region" evidence="2">
    <location>
        <begin position="8"/>
        <end position="35"/>
    </location>
</feature>
<keyword evidence="1" id="KW-0238">DNA-binding</keyword>
<dbReference type="PaxDb" id="515619-EUBREC_0738"/>
<name>C4ZEK8_AGARV</name>
<reference evidence="4 5" key="1">
    <citation type="journal article" date="2009" name="Proc. Natl. Acad. Sci. U.S.A.">
        <title>Characterizing a model human gut microbiota composed of members of its two dominant bacterial phyla.</title>
        <authorList>
            <person name="Mahowald M.A."/>
            <person name="Rey F.E."/>
            <person name="Seedorf H."/>
            <person name="Turnbaugh P.J."/>
            <person name="Fulton R.S."/>
            <person name="Wollam A."/>
            <person name="Shah N."/>
            <person name="Wang C."/>
            <person name="Magrini V."/>
            <person name="Wilson R.K."/>
            <person name="Cantarel B.L."/>
            <person name="Coutinho P.M."/>
            <person name="Henrissat B."/>
            <person name="Crock L.W."/>
            <person name="Russell A."/>
            <person name="Verberkmoes N.C."/>
            <person name="Hettich R.L."/>
            <person name="Gordon J.I."/>
        </authorList>
    </citation>
    <scope>NUCLEOTIDE SEQUENCE [LARGE SCALE GENOMIC DNA]</scope>
    <source>
        <strain evidence="5">ATCC 33656 / DSM 3377 / JCM 17463 / KCTC 5835 / LMG 30912 / VPI 0990</strain>
    </source>
</reference>
<dbReference type="InterPro" id="IPR001387">
    <property type="entry name" value="Cro/C1-type_HTH"/>
</dbReference>
<keyword evidence="2" id="KW-0175">Coiled coil</keyword>
<evidence type="ECO:0000256" key="2">
    <source>
        <dbReference type="SAM" id="Coils"/>
    </source>
</evidence>
<dbReference type="PANTHER" id="PTHR46558">
    <property type="entry name" value="TRACRIPTIONAL REGULATORY PROTEIN-RELATED-RELATED"/>
    <property type="match status" value="1"/>
</dbReference>
<dbReference type="CDD" id="cd00093">
    <property type="entry name" value="HTH_XRE"/>
    <property type="match status" value="1"/>
</dbReference>
<dbReference type="PANTHER" id="PTHR46558:SF11">
    <property type="entry name" value="HTH-TYPE TRANSCRIPTIONAL REGULATOR XRE"/>
    <property type="match status" value="1"/>
</dbReference>
<proteinExistence type="predicted"/>
<dbReference type="AlphaFoldDB" id="C4ZEK8"/>